<dbReference type="Gene3D" id="3.40.50.150">
    <property type="entry name" value="Vaccinia Virus protein VP39"/>
    <property type="match status" value="1"/>
</dbReference>
<name>A0A9X3ANK6_9SPHN</name>
<evidence type="ECO:0000256" key="2">
    <source>
        <dbReference type="ARBA" id="ARBA00022679"/>
    </source>
</evidence>
<organism evidence="6 7">
    <name type="scientific">Tsuneonella litorea</name>
    <dbReference type="NCBI Taxonomy" id="2976475"/>
    <lineage>
        <taxon>Bacteria</taxon>
        <taxon>Pseudomonadati</taxon>
        <taxon>Pseudomonadota</taxon>
        <taxon>Alphaproteobacteria</taxon>
        <taxon>Sphingomonadales</taxon>
        <taxon>Erythrobacteraceae</taxon>
        <taxon>Tsuneonella</taxon>
    </lineage>
</organism>
<dbReference type="AlphaFoldDB" id="A0A9X3ANK6"/>
<dbReference type="InterPro" id="IPR015840">
    <property type="entry name" value="DNA_MeTrfase_ParB"/>
</dbReference>
<gene>
    <name evidence="6" type="ORF">N0B51_12910</name>
</gene>
<keyword evidence="1 6" id="KW-0489">Methyltransferase</keyword>
<sequence>MLARLSTRAPPPFLLGVSAMRTKSELLTSASRPNFDAIRLRIEYVDPLTIVVARRQLTKRQKALVKKLAAAIDRWGLVIPLITDGKLGLVYGHELLEAALLLGLTEVPVVQAAYLSEEQLELWRIFQTKFAMDLEWDEEALALTFTELRLSEPEIVLTDSGFSIGEIDAVENRIRTKALNDLVDVHEPDEEREAVSRRGELWLCGRHRLICGDSTDARVIDELVDGATIGQVIADLPYNLPTKAFSSSGLHGDFSAGAGEMSAEEFTRFIRRFFVAAVPHLRDGALLYTFMDWRHIVELVIGAEAAGLAYKQLLVWVKSASGGGGMGSFYRSGHELVGVFKHGKGPARNNIQLGKHGRNRSNVLSYPGVMGSSGRKKALAMHPTVKNVALVADLMLDASAPGEAVLDSFGGSGTTLIAAEKTDRVAYLCELSPRYVDVTLERWRDLDLGEPVLAATGQTFSEVAAERRASPSISEEN</sequence>
<comment type="similarity">
    <text evidence="4">Belongs to the N(4)/N(6)-methyltransferase family.</text>
</comment>
<protein>
    <recommendedName>
        <fullName evidence="4">Methyltransferase</fullName>
        <ecNumber evidence="4">2.1.1.-</ecNumber>
    </recommendedName>
</protein>
<dbReference type="Gene3D" id="3.90.1530.10">
    <property type="entry name" value="Conserved hypothetical protein from pyrococcus furiosus pfu- 392566-001, ParB domain"/>
    <property type="match status" value="1"/>
</dbReference>
<dbReference type="GO" id="GO:0032259">
    <property type="term" value="P:methylation"/>
    <property type="evidence" value="ECO:0007669"/>
    <property type="project" value="UniProtKB-KW"/>
</dbReference>
<dbReference type="InterPro" id="IPR001091">
    <property type="entry name" value="RM_Methyltransferase"/>
</dbReference>
<keyword evidence="7" id="KW-1185">Reference proteome</keyword>
<dbReference type="PRINTS" id="PR00508">
    <property type="entry name" value="S21N4MTFRASE"/>
</dbReference>
<dbReference type="InterPro" id="IPR029063">
    <property type="entry name" value="SAM-dependent_MTases_sf"/>
</dbReference>
<dbReference type="PIRSF" id="PIRSF036758">
    <property type="entry name" value="Aden_M_ParB"/>
    <property type="match status" value="1"/>
</dbReference>
<dbReference type="GO" id="GO:0009007">
    <property type="term" value="F:site-specific DNA-methyltransferase (adenine-specific) activity"/>
    <property type="evidence" value="ECO:0007669"/>
    <property type="project" value="UniProtKB-EC"/>
</dbReference>
<keyword evidence="2" id="KW-0808">Transferase</keyword>
<evidence type="ECO:0000259" key="5">
    <source>
        <dbReference type="Pfam" id="PF01555"/>
    </source>
</evidence>
<comment type="catalytic activity">
    <reaction evidence="3">
        <text>a 2'-deoxyadenosine in DNA + S-adenosyl-L-methionine = an N(6)-methyl-2'-deoxyadenosine in DNA + S-adenosyl-L-homocysteine + H(+)</text>
        <dbReference type="Rhea" id="RHEA:15197"/>
        <dbReference type="Rhea" id="RHEA-COMP:12418"/>
        <dbReference type="Rhea" id="RHEA-COMP:12419"/>
        <dbReference type="ChEBI" id="CHEBI:15378"/>
        <dbReference type="ChEBI" id="CHEBI:57856"/>
        <dbReference type="ChEBI" id="CHEBI:59789"/>
        <dbReference type="ChEBI" id="CHEBI:90615"/>
        <dbReference type="ChEBI" id="CHEBI:90616"/>
        <dbReference type="EC" id="2.1.1.72"/>
    </reaction>
</comment>
<dbReference type="SUPFAM" id="SSF53335">
    <property type="entry name" value="S-adenosyl-L-methionine-dependent methyltransferases"/>
    <property type="match status" value="1"/>
</dbReference>
<dbReference type="InterPro" id="IPR002941">
    <property type="entry name" value="DNA_methylase_N4/N6"/>
</dbReference>
<reference evidence="6" key="1">
    <citation type="submission" date="2022-09" db="EMBL/GenBank/DDBJ databases">
        <title>The genome sequence of Tsuneonella sp. YG55.</title>
        <authorList>
            <person name="Liu Y."/>
        </authorList>
    </citation>
    <scope>NUCLEOTIDE SEQUENCE</scope>
    <source>
        <strain evidence="6">YG55</strain>
    </source>
</reference>
<evidence type="ECO:0000313" key="7">
    <source>
        <dbReference type="Proteomes" id="UP001142648"/>
    </source>
</evidence>
<comment type="caution">
    <text evidence="6">The sequence shown here is derived from an EMBL/GenBank/DDBJ whole genome shotgun (WGS) entry which is preliminary data.</text>
</comment>
<dbReference type="Pfam" id="PF01555">
    <property type="entry name" value="N6_N4_Mtase"/>
    <property type="match status" value="1"/>
</dbReference>
<dbReference type="Proteomes" id="UP001142648">
    <property type="component" value="Unassembled WGS sequence"/>
</dbReference>
<evidence type="ECO:0000256" key="1">
    <source>
        <dbReference type="ARBA" id="ARBA00022603"/>
    </source>
</evidence>
<evidence type="ECO:0000313" key="6">
    <source>
        <dbReference type="EMBL" id="MCT2559877.1"/>
    </source>
</evidence>
<feature type="domain" description="DNA methylase N-4/N-6" evidence="5">
    <location>
        <begin position="232"/>
        <end position="439"/>
    </location>
</feature>
<dbReference type="SUPFAM" id="SSF110849">
    <property type="entry name" value="ParB/Sulfiredoxin"/>
    <property type="match status" value="1"/>
</dbReference>
<evidence type="ECO:0000256" key="3">
    <source>
        <dbReference type="ARBA" id="ARBA00047942"/>
    </source>
</evidence>
<evidence type="ECO:0000256" key="4">
    <source>
        <dbReference type="RuleBase" id="RU362026"/>
    </source>
</evidence>
<dbReference type="GO" id="GO:0008170">
    <property type="term" value="F:N-methyltransferase activity"/>
    <property type="evidence" value="ECO:0007669"/>
    <property type="project" value="InterPro"/>
</dbReference>
<proteinExistence type="inferred from homology"/>
<accession>A0A9X3ANK6</accession>
<dbReference type="InterPro" id="IPR036086">
    <property type="entry name" value="ParB/Sulfiredoxin_sf"/>
</dbReference>
<dbReference type="EC" id="2.1.1.-" evidence="4"/>
<dbReference type="EMBL" id="JAOAMV010000007">
    <property type="protein sequence ID" value="MCT2559877.1"/>
    <property type="molecule type" value="Genomic_DNA"/>
</dbReference>
<dbReference type="RefSeq" id="WP_259962899.1">
    <property type="nucleotide sequence ID" value="NZ_JAOAMV010000007.1"/>
</dbReference>
<dbReference type="GO" id="GO:0003677">
    <property type="term" value="F:DNA binding"/>
    <property type="evidence" value="ECO:0007669"/>
    <property type="project" value="InterPro"/>
</dbReference>